<evidence type="ECO:0000313" key="3">
    <source>
        <dbReference type="Proteomes" id="UP000182658"/>
    </source>
</evidence>
<protein>
    <submittedName>
        <fullName evidence="2">Uncharacterized protein</fullName>
    </submittedName>
</protein>
<evidence type="ECO:0000256" key="1">
    <source>
        <dbReference type="SAM" id="MobiDB-lite"/>
    </source>
</evidence>
<proteinExistence type="predicted"/>
<dbReference type="Proteomes" id="UP000182658">
    <property type="component" value="Unassembled WGS sequence"/>
</dbReference>
<dbReference type="EMBL" id="KV875096">
    <property type="protein sequence ID" value="OIW31011.1"/>
    <property type="molecule type" value="Genomic_DNA"/>
</dbReference>
<sequence length="259" mass="28749">MLSTTDESERCGEHQRSAGDGRRPGTCHPITVPCPSNLEERAPCESNSGLRACANKRYRCKEPVRSRQRRESQSSIIRVDCNLARYLQSRPAWPATADVGKFGSKNLEWEIGRVAWPWIFPFLLTVGFWARSPSTIWFHPVNRPLLRSGSLFKSMSTESRGRLRIAGLANGASLMNDAVADILPIKDLVRLHLLTLACPPRNGAQRTFDICNLSIVAISMHVSTSAIGLSNLRQRGGDCIHGTVCRLVKEDLQRCAAAR</sequence>
<organism evidence="2 3">
    <name type="scientific">Coniochaeta ligniaria NRRL 30616</name>
    <dbReference type="NCBI Taxonomy" id="1408157"/>
    <lineage>
        <taxon>Eukaryota</taxon>
        <taxon>Fungi</taxon>
        <taxon>Dikarya</taxon>
        <taxon>Ascomycota</taxon>
        <taxon>Pezizomycotina</taxon>
        <taxon>Sordariomycetes</taxon>
        <taxon>Sordariomycetidae</taxon>
        <taxon>Coniochaetales</taxon>
        <taxon>Coniochaetaceae</taxon>
        <taxon>Coniochaeta</taxon>
    </lineage>
</organism>
<dbReference type="InParanoid" id="A0A1J7IV01"/>
<dbReference type="AlphaFoldDB" id="A0A1J7IV01"/>
<feature type="region of interest" description="Disordered" evidence="1">
    <location>
        <begin position="1"/>
        <end position="27"/>
    </location>
</feature>
<name>A0A1J7IV01_9PEZI</name>
<keyword evidence="3" id="KW-1185">Reference proteome</keyword>
<evidence type="ECO:0000313" key="2">
    <source>
        <dbReference type="EMBL" id="OIW31011.1"/>
    </source>
</evidence>
<gene>
    <name evidence="2" type="ORF">CONLIGDRAFT_296744</name>
</gene>
<reference evidence="2 3" key="1">
    <citation type="submission" date="2016-10" db="EMBL/GenBank/DDBJ databases">
        <title>Draft genome sequence of Coniochaeta ligniaria NRRL30616, a lignocellulolytic fungus for bioabatement of inhibitors in plant biomass hydrolysates.</title>
        <authorList>
            <consortium name="DOE Joint Genome Institute"/>
            <person name="Jimenez D.J."/>
            <person name="Hector R.E."/>
            <person name="Riley R."/>
            <person name="Sun H."/>
            <person name="Grigoriev I.V."/>
            <person name="Van Elsas J.D."/>
            <person name="Nichols N.N."/>
        </authorList>
    </citation>
    <scope>NUCLEOTIDE SEQUENCE [LARGE SCALE GENOMIC DNA]</scope>
    <source>
        <strain evidence="2 3">NRRL 30616</strain>
    </source>
</reference>
<accession>A0A1J7IV01</accession>
<feature type="compositionally biased region" description="Basic and acidic residues" evidence="1">
    <location>
        <begin position="7"/>
        <end position="23"/>
    </location>
</feature>